<name>A0ABM8M1C1_9BURK</name>
<keyword evidence="3" id="KW-1185">Reference proteome</keyword>
<dbReference type="Proteomes" id="UP000494161">
    <property type="component" value="Unassembled WGS sequence"/>
</dbReference>
<protein>
    <recommendedName>
        <fullName evidence="4">DUF2474 domain-containing protein</fullName>
    </recommendedName>
</protein>
<gene>
    <name evidence="2" type="ORF">LMG7053_05076</name>
</gene>
<keyword evidence="1" id="KW-0812">Transmembrane</keyword>
<feature type="transmembrane region" description="Helical" evidence="1">
    <location>
        <begin position="59"/>
        <end position="81"/>
    </location>
</feature>
<dbReference type="GeneID" id="55560941"/>
<keyword evidence="1" id="KW-1133">Transmembrane helix</keyword>
<dbReference type="RefSeq" id="WP_049073764.1">
    <property type="nucleotide sequence ID" value="NZ_CADILJ010000073.1"/>
</dbReference>
<comment type="caution">
    <text evidence="2">The sequence shown here is derived from an EMBL/GenBank/DDBJ whole genome shotgun (WGS) entry which is preliminary data.</text>
</comment>
<organism evidence="2 3">
    <name type="scientific">Achromobacter ruhlandii</name>
    <dbReference type="NCBI Taxonomy" id="72557"/>
    <lineage>
        <taxon>Bacteria</taxon>
        <taxon>Pseudomonadati</taxon>
        <taxon>Pseudomonadota</taxon>
        <taxon>Betaproteobacteria</taxon>
        <taxon>Burkholderiales</taxon>
        <taxon>Alcaligenaceae</taxon>
        <taxon>Achromobacter</taxon>
    </lineage>
</organism>
<evidence type="ECO:0000313" key="2">
    <source>
        <dbReference type="EMBL" id="CAB3956654.1"/>
    </source>
</evidence>
<keyword evidence="1" id="KW-0472">Membrane</keyword>
<proteinExistence type="predicted"/>
<dbReference type="EMBL" id="CADILJ010000073">
    <property type="protein sequence ID" value="CAB3956654.1"/>
    <property type="molecule type" value="Genomic_DNA"/>
</dbReference>
<evidence type="ECO:0000313" key="3">
    <source>
        <dbReference type="Proteomes" id="UP000494161"/>
    </source>
</evidence>
<reference evidence="2 3" key="1">
    <citation type="submission" date="2020-04" db="EMBL/GenBank/DDBJ databases">
        <authorList>
            <person name="De Canck E."/>
        </authorList>
    </citation>
    <scope>NUCLEOTIDE SEQUENCE [LARGE SCALE GENOMIC DNA]</scope>
    <source>
        <strain evidence="2 3">LMG 7053</strain>
    </source>
</reference>
<accession>A0ABM8M1C1</accession>
<sequence length="86" mass="8869">MITPEPTASTTLIGNAAVSLTAPAPPASVRLCAANADRAQADTPASTPARARSRPLLRIGLWLTLLLWSLGTVLLVLLNLASGRLA</sequence>
<evidence type="ECO:0008006" key="4">
    <source>
        <dbReference type="Google" id="ProtNLM"/>
    </source>
</evidence>
<evidence type="ECO:0000256" key="1">
    <source>
        <dbReference type="SAM" id="Phobius"/>
    </source>
</evidence>